<gene>
    <name evidence="2" type="ORF">ACFYTF_27345</name>
</gene>
<feature type="region of interest" description="Disordered" evidence="1">
    <location>
        <begin position="33"/>
        <end position="75"/>
    </location>
</feature>
<dbReference type="RefSeq" id="WP_387702887.1">
    <property type="nucleotide sequence ID" value="NZ_JBIAMX010000022.1"/>
</dbReference>
<sequence>MPHGPDHAAHTRITVHLDEGAAPMARYLTHRFPAAESARTTPAFPTTRKRGGRAAVRGGQGWQAPTRRPLRIPGR</sequence>
<evidence type="ECO:0000313" key="2">
    <source>
        <dbReference type="EMBL" id="MFF0546558.1"/>
    </source>
</evidence>
<organism evidence="2 3">
    <name type="scientific">Nocardia thailandica</name>
    <dbReference type="NCBI Taxonomy" id="257275"/>
    <lineage>
        <taxon>Bacteria</taxon>
        <taxon>Bacillati</taxon>
        <taxon>Actinomycetota</taxon>
        <taxon>Actinomycetes</taxon>
        <taxon>Mycobacteriales</taxon>
        <taxon>Nocardiaceae</taxon>
        <taxon>Nocardia</taxon>
    </lineage>
</organism>
<accession>A0ABW6PVU1</accession>
<evidence type="ECO:0000313" key="3">
    <source>
        <dbReference type="Proteomes" id="UP001601444"/>
    </source>
</evidence>
<dbReference type="EMBL" id="JBIAMX010000022">
    <property type="protein sequence ID" value="MFF0546558.1"/>
    <property type="molecule type" value="Genomic_DNA"/>
</dbReference>
<reference evidence="2 3" key="1">
    <citation type="submission" date="2024-10" db="EMBL/GenBank/DDBJ databases">
        <title>The Natural Products Discovery Center: Release of the First 8490 Sequenced Strains for Exploring Actinobacteria Biosynthetic Diversity.</title>
        <authorList>
            <person name="Kalkreuter E."/>
            <person name="Kautsar S.A."/>
            <person name="Yang D."/>
            <person name="Bader C.D."/>
            <person name="Teijaro C.N."/>
            <person name="Fluegel L."/>
            <person name="Davis C.M."/>
            <person name="Simpson J.R."/>
            <person name="Lauterbach L."/>
            <person name="Steele A.D."/>
            <person name="Gui C."/>
            <person name="Meng S."/>
            <person name="Li G."/>
            <person name="Viehrig K."/>
            <person name="Ye F."/>
            <person name="Su P."/>
            <person name="Kiefer A.F."/>
            <person name="Nichols A."/>
            <person name="Cepeda A.J."/>
            <person name="Yan W."/>
            <person name="Fan B."/>
            <person name="Jiang Y."/>
            <person name="Adhikari A."/>
            <person name="Zheng C.-J."/>
            <person name="Schuster L."/>
            <person name="Cowan T.M."/>
            <person name="Smanski M.J."/>
            <person name="Chevrette M.G."/>
            <person name="De Carvalho L.P.S."/>
            <person name="Shen B."/>
        </authorList>
    </citation>
    <scope>NUCLEOTIDE SEQUENCE [LARGE SCALE GENOMIC DNA]</scope>
    <source>
        <strain evidence="2 3">NPDC004045</strain>
    </source>
</reference>
<name>A0ABW6PVU1_9NOCA</name>
<comment type="caution">
    <text evidence="2">The sequence shown here is derived from an EMBL/GenBank/DDBJ whole genome shotgun (WGS) entry which is preliminary data.</text>
</comment>
<protein>
    <submittedName>
        <fullName evidence="2">Uncharacterized protein</fullName>
    </submittedName>
</protein>
<keyword evidence="3" id="KW-1185">Reference proteome</keyword>
<proteinExistence type="predicted"/>
<evidence type="ECO:0000256" key="1">
    <source>
        <dbReference type="SAM" id="MobiDB-lite"/>
    </source>
</evidence>
<dbReference type="Proteomes" id="UP001601444">
    <property type="component" value="Unassembled WGS sequence"/>
</dbReference>